<name>A0A810D2Z1_9BRAD</name>
<reference evidence="1" key="1">
    <citation type="submission" date="2020-05" db="EMBL/GenBank/DDBJ databases">
        <title>Complete genome sequence of Bradyrhizobium diazoefficiens XF10 isolated from soybean nodule.</title>
        <authorList>
            <person name="Noda R."/>
            <person name="Kakizaki K."/>
            <person name="Minamisawa K."/>
        </authorList>
    </citation>
    <scope>NUCLEOTIDE SEQUENCE</scope>
    <source>
        <strain evidence="1">XF10</strain>
    </source>
</reference>
<evidence type="ECO:0000313" key="1">
    <source>
        <dbReference type="EMBL" id="BCE94533.1"/>
    </source>
</evidence>
<sequence length="114" mass="13397">MAYLKFGMSDVSTIPVHLEGDHASSRFARRVRMRDVEDSSRKFSCENDSREVPRRKTFGIDEAAIRRIFYRYRDELRAGWVIRNSRWKPTQTLPLLSSNGSQYLAVDRNKKLQT</sequence>
<accession>A0A810D2Z1</accession>
<proteinExistence type="predicted"/>
<protein>
    <submittedName>
        <fullName evidence="1">Uncharacterized protein</fullName>
    </submittedName>
</protein>
<dbReference type="AlphaFoldDB" id="A0A810D2Z1"/>
<dbReference type="EMBL" id="AP023099">
    <property type="protein sequence ID" value="BCE94533.1"/>
    <property type="molecule type" value="Genomic_DNA"/>
</dbReference>
<gene>
    <name evidence="1" type="ORF">XF10B_73310</name>
</gene>
<organism evidence="1">
    <name type="scientific">Bradyrhizobium diazoefficiens</name>
    <dbReference type="NCBI Taxonomy" id="1355477"/>
    <lineage>
        <taxon>Bacteria</taxon>
        <taxon>Pseudomonadati</taxon>
        <taxon>Pseudomonadota</taxon>
        <taxon>Alphaproteobacteria</taxon>
        <taxon>Hyphomicrobiales</taxon>
        <taxon>Nitrobacteraceae</taxon>
        <taxon>Bradyrhizobium</taxon>
    </lineage>
</organism>